<reference evidence="2 3" key="1">
    <citation type="submission" date="2021-06" db="EMBL/GenBank/DDBJ databases">
        <title>Updating the genus Pseudomonas: Description of 43 new species and partition of the Pseudomonas putida group.</title>
        <authorList>
            <person name="Girard L."/>
            <person name="Lood C."/>
            <person name="Vandamme P."/>
            <person name="Rokni-Zadeh H."/>
            <person name="Van Noort V."/>
            <person name="Hofte M."/>
            <person name="Lavigne R."/>
            <person name="De Mot R."/>
        </authorList>
    </citation>
    <scope>NUCLEOTIDE SEQUENCE [LARGE SCALE GENOMIC DNA]</scope>
    <source>
        <strain evidence="2 3">COR58</strain>
    </source>
</reference>
<dbReference type="Proteomes" id="UP000765224">
    <property type="component" value="Unassembled WGS sequence"/>
</dbReference>
<name>A0ABS6PG22_9PSED</name>
<accession>A0ABS6PG22</accession>
<keyword evidence="1" id="KW-1133">Transmembrane helix</keyword>
<evidence type="ECO:0000256" key="1">
    <source>
        <dbReference type="SAM" id="Phobius"/>
    </source>
</evidence>
<keyword evidence="1" id="KW-0812">Transmembrane</keyword>
<protein>
    <submittedName>
        <fullName evidence="2">DUF2474 domain-containing protein</fullName>
    </submittedName>
</protein>
<dbReference type="EMBL" id="JAHSTS010000002">
    <property type="protein sequence ID" value="MBV4458972.1"/>
    <property type="molecule type" value="Genomic_DNA"/>
</dbReference>
<evidence type="ECO:0000313" key="2">
    <source>
        <dbReference type="EMBL" id="MBV4458972.1"/>
    </source>
</evidence>
<keyword evidence="1" id="KW-0472">Membrane</keyword>
<dbReference type="InterPro" id="IPR018895">
    <property type="entry name" value="DUF2474"/>
</dbReference>
<sequence length="51" mass="5872">MATIERRDVKPQRWHRRLGWLLLIWLGSVASLAVVASVLKLLMYAAGMRTH</sequence>
<evidence type="ECO:0000313" key="3">
    <source>
        <dbReference type="Proteomes" id="UP000765224"/>
    </source>
</evidence>
<feature type="transmembrane region" description="Helical" evidence="1">
    <location>
        <begin position="20"/>
        <end position="46"/>
    </location>
</feature>
<dbReference type="RefSeq" id="WP_085579991.1">
    <property type="nucleotide sequence ID" value="NZ_JAHSTS010000002.1"/>
</dbReference>
<dbReference type="Pfam" id="PF10617">
    <property type="entry name" value="DUF2474"/>
    <property type="match status" value="1"/>
</dbReference>
<proteinExistence type="predicted"/>
<organism evidence="2 3">
    <name type="scientific">Pseudomonas ekonensis</name>
    <dbReference type="NCBI Taxonomy" id="2842353"/>
    <lineage>
        <taxon>Bacteria</taxon>
        <taxon>Pseudomonadati</taxon>
        <taxon>Pseudomonadota</taxon>
        <taxon>Gammaproteobacteria</taxon>
        <taxon>Pseudomonadales</taxon>
        <taxon>Pseudomonadaceae</taxon>
        <taxon>Pseudomonas</taxon>
    </lineage>
</organism>
<gene>
    <name evidence="2" type="ORF">KVG96_13505</name>
</gene>
<comment type="caution">
    <text evidence="2">The sequence shown here is derived from an EMBL/GenBank/DDBJ whole genome shotgun (WGS) entry which is preliminary data.</text>
</comment>
<keyword evidence="3" id="KW-1185">Reference proteome</keyword>